<evidence type="ECO:0000256" key="1">
    <source>
        <dbReference type="SAM" id="MobiDB-lite"/>
    </source>
</evidence>
<proteinExistence type="predicted"/>
<protein>
    <submittedName>
        <fullName evidence="3">Uncharacterized protein LOC34619188</fullName>
    </submittedName>
</protein>
<gene>
    <name evidence="3" type="primary">LOC34619188</name>
</gene>
<sequence length="473" mass="50882">MHKIGHLTREKRQRLRDIAVGRLYTKASEPLVLRLAAQRAALLTAYGLQLTQHKQETDTQTGLHGVSLQSLTGVNTSYRLEPPLHLLVCLCDCRIQHQQQRQQKLQRRYGNNSSSSRWYVGYATSRQLTATGAARGLRDGLSTFRRCDTSSTGSSDPLQQQQHAVLQHPLYGVSDAACRLLSETQRLLSLKGSGPSLPAAVASLWGFTRKQEKSMPLHASEAAAANSSITNAQQQQEQSVKETAVHDPVAAALAALSREDFCKAQQTAALAIAKDAVIRKNFFVAPQMDAAKNLHFGTASKSKVAKVPAGTAPESSVVATRAAVATAAAASALEDPKTPKRVSQKNIISKEVLAAPASGDTDALKEKTVEKKAPSLWHGDASPLRSPYKKQAQERERMLLATAVFSKFEDLLRAPTNGTLANTSDAALWKAGTMHSDDHVELKGPSGACGCIPLSLARLTCANAAPKVLSKVH</sequence>
<dbReference type="OrthoDB" id="352651at2759"/>
<keyword evidence="2" id="KW-1185">Reference proteome</keyword>
<accession>A0A6P6S1A4</accession>
<evidence type="ECO:0000313" key="3">
    <source>
        <dbReference type="RefSeq" id="XP_026193898.1"/>
    </source>
</evidence>
<organism evidence="2 3">
    <name type="scientific">Cyclospora cayetanensis</name>
    <dbReference type="NCBI Taxonomy" id="88456"/>
    <lineage>
        <taxon>Eukaryota</taxon>
        <taxon>Sar</taxon>
        <taxon>Alveolata</taxon>
        <taxon>Apicomplexa</taxon>
        <taxon>Conoidasida</taxon>
        <taxon>Coccidia</taxon>
        <taxon>Eucoccidiorida</taxon>
        <taxon>Eimeriorina</taxon>
        <taxon>Eimeriidae</taxon>
        <taxon>Cyclospora</taxon>
    </lineage>
</organism>
<dbReference type="RefSeq" id="XP_026193898.1">
    <property type="nucleotide sequence ID" value="XM_026338113.1"/>
</dbReference>
<dbReference type="GeneID" id="34619188"/>
<feature type="region of interest" description="Disordered" evidence="1">
    <location>
        <begin position="216"/>
        <end position="240"/>
    </location>
</feature>
<evidence type="ECO:0000313" key="2">
    <source>
        <dbReference type="Proteomes" id="UP000515125"/>
    </source>
</evidence>
<reference evidence="3" key="1">
    <citation type="submission" date="2025-08" db="UniProtKB">
        <authorList>
            <consortium name="RefSeq"/>
        </authorList>
    </citation>
    <scope>IDENTIFICATION</scope>
</reference>
<dbReference type="Proteomes" id="UP000515125">
    <property type="component" value="Unplaced"/>
</dbReference>
<feature type="compositionally biased region" description="Polar residues" evidence="1">
    <location>
        <begin position="225"/>
        <end position="238"/>
    </location>
</feature>
<name>A0A6P6S1A4_9EIME</name>
<dbReference type="AlphaFoldDB" id="A0A6P6S1A4"/>